<keyword evidence="3" id="KW-0813">Transport</keyword>
<evidence type="ECO:0000256" key="8">
    <source>
        <dbReference type="SAM" id="Phobius"/>
    </source>
</evidence>
<dbReference type="PANTHER" id="PTHR36838:SF4">
    <property type="entry name" value="AUXIN EFFLUX CARRIER FAMILY PROTEIN"/>
    <property type="match status" value="1"/>
</dbReference>
<evidence type="ECO:0000313" key="10">
    <source>
        <dbReference type="Proteomes" id="UP000229757"/>
    </source>
</evidence>
<gene>
    <name evidence="9" type="ORF">REIFOR_00239</name>
</gene>
<protein>
    <submittedName>
        <fullName evidence="9">Putative AEC family malate permease</fullName>
    </submittedName>
</protein>
<name>A0A2K8KR99_9GAMM</name>
<feature type="transmembrane region" description="Helical" evidence="8">
    <location>
        <begin position="69"/>
        <end position="92"/>
    </location>
</feature>
<keyword evidence="7 8" id="KW-0472">Membrane</keyword>
<proteinExistence type="inferred from homology"/>
<keyword evidence="4" id="KW-1003">Cell membrane</keyword>
<reference evidence="9 10" key="1">
    <citation type="journal article" date="2017" name="Environ. Microbiol.">
        <title>Genomic and physiological analyses of 'Reinekea forsetii' reveal a versatile opportunistic lifestyle during spring algae blooms.</title>
        <authorList>
            <person name="Avci B."/>
            <person name="Hahnke R.L."/>
            <person name="Chafee M."/>
            <person name="Fischer T."/>
            <person name="Gruber-Vodicka H."/>
            <person name="Tegetmeyer H.E."/>
            <person name="Harder J."/>
            <person name="Fuchs B.M."/>
            <person name="Amann R.I."/>
            <person name="Teeling H."/>
        </authorList>
    </citation>
    <scope>NUCLEOTIDE SEQUENCE [LARGE SCALE GENOMIC DNA]</scope>
    <source>
        <strain evidence="9 10">Hel1_31_D35</strain>
    </source>
</reference>
<evidence type="ECO:0000256" key="2">
    <source>
        <dbReference type="ARBA" id="ARBA00010145"/>
    </source>
</evidence>
<evidence type="ECO:0000256" key="6">
    <source>
        <dbReference type="ARBA" id="ARBA00022989"/>
    </source>
</evidence>
<dbReference type="PANTHER" id="PTHR36838">
    <property type="entry name" value="AUXIN EFFLUX CARRIER FAMILY PROTEIN"/>
    <property type="match status" value="1"/>
</dbReference>
<evidence type="ECO:0000256" key="4">
    <source>
        <dbReference type="ARBA" id="ARBA00022475"/>
    </source>
</evidence>
<evidence type="ECO:0000256" key="1">
    <source>
        <dbReference type="ARBA" id="ARBA00004651"/>
    </source>
</evidence>
<feature type="transmembrane region" description="Helical" evidence="8">
    <location>
        <begin position="174"/>
        <end position="195"/>
    </location>
</feature>
<organism evidence="9 10">
    <name type="scientific">Reinekea forsetii</name>
    <dbReference type="NCBI Taxonomy" id="1336806"/>
    <lineage>
        <taxon>Bacteria</taxon>
        <taxon>Pseudomonadati</taxon>
        <taxon>Pseudomonadota</taxon>
        <taxon>Gammaproteobacteria</taxon>
        <taxon>Oceanospirillales</taxon>
        <taxon>Saccharospirillaceae</taxon>
        <taxon>Reinekea</taxon>
    </lineage>
</organism>
<keyword evidence="10" id="KW-1185">Reference proteome</keyword>
<feature type="transmembrane region" description="Helical" evidence="8">
    <location>
        <begin position="235"/>
        <end position="254"/>
    </location>
</feature>
<keyword evidence="6 8" id="KW-1133">Transmembrane helix</keyword>
<feature type="transmembrane region" description="Helical" evidence="8">
    <location>
        <begin position="130"/>
        <end position="153"/>
    </location>
</feature>
<sequence>MLSLLLFSLQITLPIAILVLLGTLFKRIGWIDEPFNQSASKLVFNVALPSLLFVNILKAESGKTIDWTIIGFGVAFTLAAFFMLSLLSHWVTGIREERGVFVQGAFRGNMGIVGLGFCLSAFGADGATLASVYLAVLSLVYNILSVITLNRWAPQSGNANVVVASLKSLARNPLIIAILAASALRLSGIGVPDFILVSGEYLAQMTLPLALLSIGASLSWSGFLTGGKVTAYASALKLILIPYSAAVLGYLVGFRGMELGVMYLMMATPTAAASYMMVRAMGGNASLAASIIAMTTVASLFTTSFGLVAMKALQWI</sequence>
<feature type="transmembrane region" description="Helical" evidence="8">
    <location>
        <begin position="285"/>
        <end position="310"/>
    </location>
</feature>
<dbReference type="EMBL" id="CP011797">
    <property type="protein sequence ID" value="ATX75416.1"/>
    <property type="molecule type" value="Genomic_DNA"/>
</dbReference>
<dbReference type="GO" id="GO:0005886">
    <property type="term" value="C:plasma membrane"/>
    <property type="evidence" value="ECO:0007669"/>
    <property type="project" value="UniProtKB-SubCell"/>
</dbReference>
<dbReference type="Proteomes" id="UP000229757">
    <property type="component" value="Chromosome"/>
</dbReference>
<dbReference type="Gene3D" id="1.20.1530.20">
    <property type="match status" value="1"/>
</dbReference>
<dbReference type="OrthoDB" id="9786439at2"/>
<dbReference type="KEGG" id="rfo:REIFOR_00239"/>
<feature type="transmembrane region" description="Helical" evidence="8">
    <location>
        <begin position="6"/>
        <end position="26"/>
    </location>
</feature>
<accession>A0A2K8KR99</accession>
<dbReference type="InterPro" id="IPR038770">
    <property type="entry name" value="Na+/solute_symporter_sf"/>
</dbReference>
<keyword evidence="5 8" id="KW-0812">Transmembrane</keyword>
<dbReference type="GO" id="GO:0055085">
    <property type="term" value="P:transmembrane transport"/>
    <property type="evidence" value="ECO:0007669"/>
    <property type="project" value="InterPro"/>
</dbReference>
<evidence type="ECO:0000256" key="7">
    <source>
        <dbReference type="ARBA" id="ARBA00023136"/>
    </source>
</evidence>
<comment type="similarity">
    <text evidence="2">Belongs to the auxin efflux carrier (TC 2.A.69) family.</text>
</comment>
<dbReference type="InterPro" id="IPR004776">
    <property type="entry name" value="Mem_transp_PIN-like"/>
</dbReference>
<evidence type="ECO:0000313" key="9">
    <source>
        <dbReference type="EMBL" id="ATX75416.1"/>
    </source>
</evidence>
<dbReference type="RefSeq" id="WP_100255823.1">
    <property type="nucleotide sequence ID" value="NZ_CP011797.1"/>
</dbReference>
<evidence type="ECO:0000256" key="5">
    <source>
        <dbReference type="ARBA" id="ARBA00022692"/>
    </source>
</evidence>
<comment type="subcellular location">
    <subcellularLocation>
        <location evidence="1">Cell membrane</location>
        <topology evidence="1">Multi-pass membrane protein</topology>
    </subcellularLocation>
</comment>
<evidence type="ECO:0000256" key="3">
    <source>
        <dbReference type="ARBA" id="ARBA00022448"/>
    </source>
</evidence>
<dbReference type="AlphaFoldDB" id="A0A2K8KR99"/>
<feature type="transmembrane region" description="Helical" evidence="8">
    <location>
        <begin position="104"/>
        <end position="124"/>
    </location>
</feature>
<feature type="transmembrane region" description="Helical" evidence="8">
    <location>
        <begin position="201"/>
        <end position="223"/>
    </location>
</feature>
<dbReference type="Pfam" id="PF03547">
    <property type="entry name" value="Mem_trans"/>
    <property type="match status" value="1"/>
</dbReference>